<dbReference type="EMBL" id="UGEB01000001">
    <property type="protein sequence ID" value="STK93361.1"/>
    <property type="molecule type" value="Genomic_DNA"/>
</dbReference>
<organism evidence="1 2">
    <name type="scientific">Escherichia coli</name>
    <dbReference type="NCBI Taxonomy" id="562"/>
    <lineage>
        <taxon>Bacteria</taxon>
        <taxon>Pseudomonadati</taxon>
        <taxon>Pseudomonadota</taxon>
        <taxon>Gammaproteobacteria</taxon>
        <taxon>Enterobacterales</taxon>
        <taxon>Enterobacteriaceae</taxon>
        <taxon>Escherichia</taxon>
    </lineage>
</organism>
<dbReference type="Proteomes" id="UP000255543">
    <property type="component" value="Unassembled WGS sequence"/>
</dbReference>
<reference evidence="1 2" key="1">
    <citation type="submission" date="2018-06" db="EMBL/GenBank/DDBJ databases">
        <authorList>
            <consortium name="Pathogen Informatics"/>
            <person name="Doyle S."/>
        </authorList>
    </citation>
    <scope>NUCLEOTIDE SEQUENCE [LARGE SCALE GENOMIC DNA]</scope>
    <source>
        <strain evidence="1 2">NCTC8179</strain>
    </source>
</reference>
<keyword evidence="1" id="KW-0328">Glycosyltransferase</keyword>
<dbReference type="EC" id="2.4.1.15" evidence="1"/>
<proteinExistence type="predicted"/>
<protein>
    <submittedName>
        <fullName evidence="1">Trehalose-6-phosphate synthase</fullName>
        <ecNumber evidence="1">2.4.1.15</ecNumber>
    </submittedName>
</protein>
<keyword evidence="1" id="KW-0808">Transferase</keyword>
<name>A0A377A4E4_ECOLX</name>
<evidence type="ECO:0000313" key="1">
    <source>
        <dbReference type="EMBL" id="STK93361.1"/>
    </source>
</evidence>
<sequence length="51" mass="6081">MKRCWKNIRSIMVKIRYTQIAPTSRGDVQAYQDIRHQLEMKLDELMVNTGN</sequence>
<dbReference type="AlphaFoldDB" id="A0A377A4E4"/>
<gene>
    <name evidence="1" type="primary">otsA_1</name>
    <name evidence="1" type="ORF">NCTC8179_04155</name>
</gene>
<evidence type="ECO:0000313" key="2">
    <source>
        <dbReference type="Proteomes" id="UP000255543"/>
    </source>
</evidence>
<accession>A0A377A4E4</accession>
<dbReference type="GO" id="GO:0003825">
    <property type="term" value="F:alpha,alpha-trehalose-phosphate synthase (UDP-forming) activity"/>
    <property type="evidence" value="ECO:0007669"/>
    <property type="project" value="UniProtKB-EC"/>
</dbReference>